<dbReference type="InterPro" id="IPR056303">
    <property type="entry name" value="AMIN-like"/>
</dbReference>
<dbReference type="OrthoDB" id="5148945at2"/>
<evidence type="ECO:0000259" key="3">
    <source>
        <dbReference type="Pfam" id="PF24837"/>
    </source>
</evidence>
<reference evidence="5" key="1">
    <citation type="submission" date="2016-10" db="EMBL/GenBank/DDBJ databases">
        <authorList>
            <person name="Varghese N."/>
            <person name="Submissions S."/>
        </authorList>
    </citation>
    <scope>NUCLEOTIDE SEQUENCE [LARGE SCALE GENOMIC DNA]</scope>
    <source>
        <strain evidence="5">DSM 21368</strain>
    </source>
</reference>
<dbReference type="AlphaFoldDB" id="A0A1H5MQY1"/>
<evidence type="ECO:0000256" key="2">
    <source>
        <dbReference type="SAM" id="Phobius"/>
    </source>
</evidence>
<protein>
    <recommendedName>
        <fullName evidence="3">AMIN-like domain-containing protein</fullName>
    </recommendedName>
</protein>
<dbReference type="RefSeq" id="WP_089774308.1">
    <property type="nucleotide sequence ID" value="NZ_FNTX01000002.1"/>
</dbReference>
<keyword evidence="2" id="KW-0472">Membrane</keyword>
<feature type="compositionally biased region" description="Low complexity" evidence="1">
    <location>
        <begin position="86"/>
        <end position="99"/>
    </location>
</feature>
<feature type="region of interest" description="Disordered" evidence="1">
    <location>
        <begin position="68"/>
        <end position="119"/>
    </location>
</feature>
<feature type="domain" description="AMIN-like" evidence="3">
    <location>
        <begin position="125"/>
        <end position="248"/>
    </location>
</feature>
<feature type="transmembrane region" description="Helical" evidence="2">
    <location>
        <begin position="42"/>
        <end position="60"/>
    </location>
</feature>
<sequence>MNVDDELHKDADRSRRMEQPNPLTGRVDEIAARVRHRRRMRAGAGAVVAVAAVVGGAWGVTQTGLLGWEAAPPATPSETTPHETPSETTEPTGEPTTDPTDGDPPPFPADPTPVSQELQGNPDLLLVDARAGEHDGYDRMVLEFSGSGTPGWQAEYVDSAAEAGSGAPITLDGDGLLRMSLEGTRYPEDEEDLFTTPALDVGGAAIDQAYVGSTFEGQTQVVLGVADPEAPFRVFSLTDPQRVVIDVQETEAEEPTGDPAGPLEPAPEFEPACGDTWSPPELNTGLTIDADWGAGPFTASPDGASGGISTDAVITNTSSEALSHRVYTWTVLVRDGAVYSPELLGSDAVGDVDLAPGGTTTFSAGHQLWEYCEPGWTGVGPSVPAGTYTAYAMLMDLDAYQDSGTRNVLAVSPGVEIEVAQG</sequence>
<dbReference type="STRING" id="648782.SAMN04488554_3535"/>
<feature type="compositionally biased region" description="Pro residues" evidence="1">
    <location>
        <begin position="102"/>
        <end position="111"/>
    </location>
</feature>
<evidence type="ECO:0000313" key="5">
    <source>
        <dbReference type="Proteomes" id="UP000199220"/>
    </source>
</evidence>
<dbReference type="EMBL" id="FNTX01000002">
    <property type="protein sequence ID" value="SEE91147.1"/>
    <property type="molecule type" value="Genomic_DNA"/>
</dbReference>
<name>A0A1H5MQY1_9MICO</name>
<evidence type="ECO:0000313" key="4">
    <source>
        <dbReference type="EMBL" id="SEE91147.1"/>
    </source>
</evidence>
<evidence type="ECO:0000256" key="1">
    <source>
        <dbReference type="SAM" id="MobiDB-lite"/>
    </source>
</evidence>
<keyword evidence="2" id="KW-1133">Transmembrane helix</keyword>
<feature type="compositionally biased region" description="Low complexity" evidence="1">
    <location>
        <begin position="69"/>
        <end position="79"/>
    </location>
</feature>
<dbReference type="Pfam" id="PF24837">
    <property type="entry name" value="AMIN-like"/>
    <property type="match status" value="1"/>
</dbReference>
<keyword evidence="2" id="KW-0812">Transmembrane</keyword>
<gene>
    <name evidence="4" type="ORF">SAMN04488554_3535</name>
</gene>
<keyword evidence="5" id="KW-1185">Reference proteome</keyword>
<organism evidence="4 5">
    <name type="scientific">Ruania alba</name>
    <dbReference type="NCBI Taxonomy" id="648782"/>
    <lineage>
        <taxon>Bacteria</taxon>
        <taxon>Bacillati</taxon>
        <taxon>Actinomycetota</taxon>
        <taxon>Actinomycetes</taxon>
        <taxon>Micrococcales</taxon>
        <taxon>Ruaniaceae</taxon>
        <taxon>Ruania</taxon>
    </lineage>
</organism>
<proteinExistence type="predicted"/>
<feature type="region of interest" description="Disordered" evidence="1">
    <location>
        <begin position="1"/>
        <end position="30"/>
    </location>
</feature>
<accession>A0A1H5MQY1</accession>
<feature type="compositionally biased region" description="Basic and acidic residues" evidence="1">
    <location>
        <begin position="1"/>
        <end position="18"/>
    </location>
</feature>
<dbReference type="Proteomes" id="UP000199220">
    <property type="component" value="Unassembled WGS sequence"/>
</dbReference>